<organism evidence="8 9">
    <name type="scientific">Megaselia scalaris</name>
    <name type="common">Humpbacked fly</name>
    <name type="synonym">Phora scalaris</name>
    <dbReference type="NCBI Taxonomy" id="36166"/>
    <lineage>
        <taxon>Eukaryota</taxon>
        <taxon>Metazoa</taxon>
        <taxon>Ecdysozoa</taxon>
        <taxon>Arthropoda</taxon>
        <taxon>Hexapoda</taxon>
        <taxon>Insecta</taxon>
        <taxon>Pterygota</taxon>
        <taxon>Neoptera</taxon>
        <taxon>Endopterygota</taxon>
        <taxon>Diptera</taxon>
        <taxon>Brachycera</taxon>
        <taxon>Muscomorpha</taxon>
        <taxon>Platypezoidea</taxon>
        <taxon>Phoridae</taxon>
        <taxon>Megaseliini</taxon>
        <taxon>Megaselia</taxon>
    </lineage>
</organism>
<keyword evidence="9" id="KW-1185">Reference proteome</keyword>
<evidence type="ECO:0000313" key="9">
    <source>
        <dbReference type="Proteomes" id="UP000015102"/>
    </source>
</evidence>
<evidence type="ECO:0000256" key="4">
    <source>
        <dbReference type="ARBA" id="ARBA00022630"/>
    </source>
</evidence>
<comment type="cofactor">
    <cofactor evidence="1">
        <name>FAD</name>
        <dbReference type="ChEBI" id="CHEBI:57692"/>
    </cofactor>
</comment>
<protein>
    <recommendedName>
        <fullName evidence="7">FAD dependent oxidoreductase domain-containing protein</fullName>
    </recommendedName>
</protein>
<dbReference type="Gene3D" id="3.30.9.10">
    <property type="entry name" value="D-Amino Acid Oxidase, subunit A, domain 2"/>
    <property type="match status" value="1"/>
</dbReference>
<dbReference type="Gene3D" id="3.40.50.720">
    <property type="entry name" value="NAD(P)-binding Rossmann-like Domain"/>
    <property type="match status" value="1"/>
</dbReference>
<dbReference type="OMA" id="TDPTRHM"/>
<dbReference type="Pfam" id="PF01266">
    <property type="entry name" value="DAO"/>
    <property type="match status" value="1"/>
</dbReference>
<dbReference type="Proteomes" id="UP000015102">
    <property type="component" value="Unassembled WGS sequence"/>
</dbReference>
<evidence type="ECO:0000256" key="5">
    <source>
        <dbReference type="ARBA" id="ARBA00022827"/>
    </source>
</evidence>
<dbReference type="PANTHER" id="PTHR11530">
    <property type="entry name" value="D-AMINO ACID OXIDASE"/>
    <property type="match status" value="1"/>
</dbReference>
<evidence type="ECO:0000313" key="8">
    <source>
        <dbReference type="EnsemblMetazoa" id="MESCA005745-PA"/>
    </source>
</evidence>
<dbReference type="GO" id="GO:0003884">
    <property type="term" value="F:D-amino-acid oxidase activity"/>
    <property type="evidence" value="ECO:0007669"/>
    <property type="project" value="InterPro"/>
</dbReference>
<dbReference type="SUPFAM" id="SSF54373">
    <property type="entry name" value="FAD-linked reductases, C-terminal domain"/>
    <property type="match status" value="1"/>
</dbReference>
<keyword evidence="4" id="KW-0285">Flavoprotein</keyword>
<proteinExistence type="inferred from homology"/>
<evidence type="ECO:0000256" key="1">
    <source>
        <dbReference type="ARBA" id="ARBA00001974"/>
    </source>
</evidence>
<dbReference type="EMBL" id="CAQQ02161561">
    <property type="status" value="NOT_ANNOTATED_CDS"/>
    <property type="molecule type" value="Genomic_DNA"/>
</dbReference>
<reference evidence="9" key="1">
    <citation type="submission" date="2013-02" db="EMBL/GenBank/DDBJ databases">
        <authorList>
            <person name="Hughes D."/>
        </authorList>
    </citation>
    <scope>NUCLEOTIDE SEQUENCE</scope>
    <source>
        <strain>Durham</strain>
        <strain evidence="9">NC isolate 2 -- Noor lab</strain>
    </source>
</reference>
<dbReference type="SUPFAM" id="SSF51971">
    <property type="entry name" value="Nucleotide-binding domain"/>
    <property type="match status" value="1"/>
</dbReference>
<dbReference type="STRING" id="36166.T1GQ45"/>
<evidence type="ECO:0000256" key="2">
    <source>
        <dbReference type="ARBA" id="ARBA00004253"/>
    </source>
</evidence>
<dbReference type="PANTHER" id="PTHR11530:SF11">
    <property type="entry name" value="D-ASPARTATE OXIDASE"/>
    <property type="match status" value="1"/>
</dbReference>
<keyword evidence="5" id="KW-0274">FAD</keyword>
<accession>T1GQ45</accession>
<name>T1GQ45_MEGSC</name>
<comment type="subcellular location">
    <subcellularLocation>
        <location evidence="2">Peroxisome matrix</location>
    </subcellularLocation>
</comment>
<reference evidence="8" key="2">
    <citation type="submission" date="2015-06" db="UniProtKB">
        <authorList>
            <consortium name="EnsemblMetazoa"/>
        </authorList>
    </citation>
    <scope>IDENTIFICATION</scope>
</reference>
<evidence type="ECO:0000259" key="7">
    <source>
        <dbReference type="Pfam" id="PF01266"/>
    </source>
</evidence>
<dbReference type="InterPro" id="IPR023209">
    <property type="entry name" value="DAO"/>
</dbReference>
<dbReference type="EnsemblMetazoa" id="MESCA005745-RA">
    <property type="protein sequence ID" value="MESCA005745-PA"/>
    <property type="gene ID" value="MESCA005745"/>
</dbReference>
<feature type="domain" description="FAD dependent oxidoreductase" evidence="7">
    <location>
        <begin position="4"/>
        <end position="288"/>
    </location>
</feature>
<dbReference type="HOGENOM" id="CLU_034311_0_2_1"/>
<keyword evidence="6" id="KW-0560">Oxidoreductase</keyword>
<dbReference type="GO" id="GO:0005782">
    <property type="term" value="C:peroxisomal matrix"/>
    <property type="evidence" value="ECO:0007669"/>
    <property type="project" value="UniProtKB-SubCell"/>
</dbReference>
<evidence type="ECO:0000256" key="6">
    <source>
        <dbReference type="ARBA" id="ARBA00023002"/>
    </source>
</evidence>
<sequence length="311" mass="34691">MVKKIAVIGAGINGISCAVQLQQKFKGAVEVVVISEEFSPNTTGDGSAGLWGPYLMGNTPNDKVYKWSKSMHDFLKEIWLSDKAGEAGVCLLPAIRVTLQDGNIWENVVYGCKPLTQKQLDSLNEGRVNKFTRGHFFTTFTSEPLKFIPFLTKMFLENGGKFIKRRIQNLNEFSTFCDYDIIVNCTGLGSKVICGDNTMQAIRGQVSRVKANWIYCAFLDEADEGNYIIPNTESVVLGGTHQINDFNTSVYKEDSEFIHKGCRDVLPGLKNVPTLFQWVGLRPGRPQVRLEPEVFLTEKLLSIIMDMEGVG</sequence>
<dbReference type="AlphaFoldDB" id="T1GQ45"/>
<comment type="similarity">
    <text evidence="3">Belongs to the DAMOX/DASOX family.</text>
</comment>
<dbReference type="InterPro" id="IPR006076">
    <property type="entry name" value="FAD-dep_OxRdtase"/>
</dbReference>
<dbReference type="GO" id="GO:0071949">
    <property type="term" value="F:FAD binding"/>
    <property type="evidence" value="ECO:0007669"/>
    <property type="project" value="InterPro"/>
</dbReference>
<evidence type="ECO:0000256" key="3">
    <source>
        <dbReference type="ARBA" id="ARBA00006730"/>
    </source>
</evidence>
<dbReference type="GO" id="GO:0019478">
    <property type="term" value="P:D-amino acid catabolic process"/>
    <property type="evidence" value="ECO:0007669"/>
    <property type="project" value="TreeGrafter"/>
</dbReference>